<dbReference type="RefSeq" id="XP_039128161.1">
    <property type="nucleotide sequence ID" value="XM_039272227.1"/>
</dbReference>
<reference evidence="3 4" key="1">
    <citation type="submission" date="2025-04" db="UniProtKB">
        <authorList>
            <consortium name="RefSeq"/>
        </authorList>
    </citation>
    <scope>IDENTIFICATION</scope>
</reference>
<feature type="region of interest" description="Disordered" evidence="1">
    <location>
        <begin position="108"/>
        <end position="144"/>
    </location>
</feature>
<accession>A0AB40BL91</accession>
<keyword evidence="2" id="KW-1185">Reference proteome</keyword>
<dbReference type="PANTHER" id="PTHR31343">
    <property type="entry name" value="T15D22.8"/>
    <property type="match status" value="1"/>
</dbReference>
<dbReference type="RefSeq" id="XP_039128168.1">
    <property type="nucleotide sequence ID" value="XM_039272234.1"/>
</dbReference>
<dbReference type="GeneID" id="120264413"/>
<dbReference type="Pfam" id="PF05623">
    <property type="entry name" value="DUF789"/>
    <property type="match status" value="1"/>
</dbReference>
<dbReference type="InterPro" id="IPR008507">
    <property type="entry name" value="DUF789"/>
</dbReference>
<dbReference type="PANTHER" id="PTHR31343:SF29">
    <property type="entry name" value="DUF789 DOMAIN-CONTAINING PROTEIN"/>
    <property type="match status" value="1"/>
</dbReference>
<dbReference type="Proteomes" id="UP001515500">
    <property type="component" value="Chromosome 1"/>
</dbReference>
<evidence type="ECO:0000313" key="3">
    <source>
        <dbReference type="RefSeq" id="XP_039128161.1"/>
    </source>
</evidence>
<evidence type="ECO:0000313" key="4">
    <source>
        <dbReference type="RefSeq" id="XP_039128168.1"/>
    </source>
</evidence>
<dbReference type="RefSeq" id="XP_039128174.1">
    <property type="nucleotide sequence ID" value="XM_039272240.1"/>
</dbReference>
<protein>
    <submittedName>
        <fullName evidence="3 4">Uncharacterized protein LOC120264413</fullName>
    </submittedName>
</protein>
<evidence type="ECO:0000313" key="5">
    <source>
        <dbReference type="RefSeq" id="XP_039128174.1"/>
    </source>
</evidence>
<dbReference type="AlphaFoldDB" id="A0AB40BL91"/>
<name>A0AB40BL91_DIOCR</name>
<feature type="compositionally biased region" description="Acidic residues" evidence="1">
    <location>
        <begin position="110"/>
        <end position="122"/>
    </location>
</feature>
<evidence type="ECO:0000256" key="1">
    <source>
        <dbReference type="SAM" id="MobiDB-lite"/>
    </source>
</evidence>
<evidence type="ECO:0000313" key="2">
    <source>
        <dbReference type="Proteomes" id="UP001515500"/>
    </source>
</evidence>
<organism evidence="2 4">
    <name type="scientific">Dioscorea cayennensis subsp. rotundata</name>
    <name type="common">White Guinea yam</name>
    <name type="synonym">Dioscorea rotundata</name>
    <dbReference type="NCBI Taxonomy" id="55577"/>
    <lineage>
        <taxon>Eukaryota</taxon>
        <taxon>Viridiplantae</taxon>
        <taxon>Streptophyta</taxon>
        <taxon>Embryophyta</taxon>
        <taxon>Tracheophyta</taxon>
        <taxon>Spermatophyta</taxon>
        <taxon>Magnoliopsida</taxon>
        <taxon>Liliopsida</taxon>
        <taxon>Dioscoreales</taxon>
        <taxon>Dioscoreaceae</taxon>
        <taxon>Dioscorea</taxon>
    </lineage>
</organism>
<sequence>MAGGGGVCKQRHSNLQCFLSRITPSVVSYSLPKSCFQEVTEPWPPIDKDTIGCFTLGDLWDNYNEWSAYGAGAPILLKNGETVVQYYVPYLSAIQIYTSKPLSVSRFSGEESETDSWSDDSESEKLSRSSDAISDDSGGDPESLWPRKDRLGHLYMHYVENTAPYGRVPLITKVNELEQQYPGLMSLKSVELSPASWMSVAWYPIYHIPTRRNVKDLSACFLTYHTISSSFQDSIIGDVTEKDSCCSIIDKTGRNRNETNEYISLPPFGLATYKMQGNLWIDHEAGDHERIISLFNVADSWLKQLRVRHHDFTYFSTH</sequence>
<proteinExistence type="predicted"/>
<reference evidence="2" key="2">
    <citation type="submission" date="2025-05" db="UniProtKB">
        <authorList>
            <consortium name="RefSeq"/>
        </authorList>
    </citation>
    <scope>NUCLEOTIDE SEQUENCE [LARGE SCALE GENOMIC DNA]</scope>
</reference>
<gene>
    <name evidence="3 4 5" type="primary">LOC120264413</name>
</gene>